<gene>
    <name evidence="2" type="ORF">DAY19_04935</name>
</gene>
<dbReference type="EMBL" id="QDKL01000001">
    <property type="protein sequence ID" value="RZF23116.1"/>
    <property type="molecule type" value="Genomic_DNA"/>
</dbReference>
<sequence>MSNHEQRFNGIAALLGEREFSIVKDSHIMVIGLGGVGTWCVESIARLGVNKITLVDLDDICVSNTNRQLHALEGNYGKMKADALAERIAKINPDCKVTCHYCFFNEKNMEKIFAEKPSIIIDTIDAPREKAILINECYKREVKVVSSGAIGGKVDPTMITVAELSKTKQDMLYRKVRQELKKKHLYPLGRSKAKVQCVYSPEPSKKIKKCDLEQTSKALKLDCNGGLGTATYMTGTVGFLLSHLAIKELLK</sequence>
<protein>
    <submittedName>
        <fullName evidence="2">tRNA threonylcarbamoyladenosine dehydratase</fullName>
    </submittedName>
</protein>
<evidence type="ECO:0000313" key="3">
    <source>
        <dbReference type="Proteomes" id="UP000443582"/>
    </source>
</evidence>
<dbReference type="Pfam" id="PF00899">
    <property type="entry name" value="ThiF"/>
    <property type="match status" value="1"/>
</dbReference>
<evidence type="ECO:0000313" key="2">
    <source>
        <dbReference type="EMBL" id="RZF23116.1"/>
    </source>
</evidence>
<dbReference type="PANTHER" id="PTHR43267:SF1">
    <property type="entry name" value="TRNA THREONYLCARBAMOYLADENOSINE DEHYDRATASE"/>
    <property type="match status" value="1"/>
</dbReference>
<reference evidence="3" key="1">
    <citation type="journal article" date="2019" name="Int. J. Syst. Evol. Microbiol.">
        <title>Halobacteriovorax valvorus sp. nov., a novel prokaryotic predator isolated from coastal seawater of China.</title>
        <authorList>
            <person name="Chen M.-X."/>
        </authorList>
    </citation>
    <scope>NUCLEOTIDE SEQUENCE [LARGE SCALE GENOMIC DNA]</scope>
    <source>
        <strain evidence="3">BL9</strain>
    </source>
</reference>
<keyword evidence="3" id="KW-1185">Reference proteome</keyword>
<comment type="caution">
    <text evidence="2">The sequence shown here is derived from an EMBL/GenBank/DDBJ whole genome shotgun (WGS) entry which is preliminary data.</text>
</comment>
<organism evidence="2 3">
    <name type="scientific">Halobacteriovorax vibrionivorans</name>
    <dbReference type="NCBI Taxonomy" id="2152716"/>
    <lineage>
        <taxon>Bacteria</taxon>
        <taxon>Pseudomonadati</taxon>
        <taxon>Bdellovibrionota</taxon>
        <taxon>Bacteriovoracia</taxon>
        <taxon>Bacteriovoracales</taxon>
        <taxon>Halobacteriovoraceae</taxon>
        <taxon>Halobacteriovorax</taxon>
    </lineage>
</organism>
<dbReference type="InterPro" id="IPR000594">
    <property type="entry name" value="ThiF_NAD_FAD-bd"/>
</dbReference>
<dbReference type="CDD" id="cd00755">
    <property type="entry name" value="YgdL_like"/>
    <property type="match status" value="1"/>
</dbReference>
<dbReference type="Gene3D" id="3.40.50.720">
    <property type="entry name" value="NAD(P)-binding Rossmann-like Domain"/>
    <property type="match status" value="1"/>
</dbReference>
<evidence type="ECO:0000259" key="1">
    <source>
        <dbReference type="Pfam" id="PF00899"/>
    </source>
</evidence>
<dbReference type="PANTHER" id="PTHR43267">
    <property type="entry name" value="TRNA THREONYLCARBAMOYLADENOSINE DEHYDRATASE"/>
    <property type="match status" value="1"/>
</dbReference>
<feature type="domain" description="THIF-type NAD/FAD binding fold" evidence="1">
    <location>
        <begin position="14"/>
        <end position="249"/>
    </location>
</feature>
<dbReference type="Proteomes" id="UP000443582">
    <property type="component" value="Unassembled WGS sequence"/>
</dbReference>
<accession>A0ABY0IMK7</accession>
<name>A0ABY0IMK7_9BACT</name>
<proteinExistence type="predicted"/>
<dbReference type="RefSeq" id="WP_114706063.1">
    <property type="nucleotide sequence ID" value="NZ_QDKL01000001.1"/>
</dbReference>
<dbReference type="InterPro" id="IPR035985">
    <property type="entry name" value="Ubiquitin-activating_enz"/>
</dbReference>
<dbReference type="InterPro" id="IPR045886">
    <property type="entry name" value="ThiF/MoeB/HesA"/>
</dbReference>
<dbReference type="SUPFAM" id="SSF69572">
    <property type="entry name" value="Activating enzymes of the ubiquitin-like proteins"/>
    <property type="match status" value="1"/>
</dbReference>